<proteinExistence type="predicted"/>
<dbReference type="InterPro" id="IPR053150">
    <property type="entry name" value="Teicoplanin_resist-assoc"/>
</dbReference>
<dbReference type="AlphaFoldDB" id="A0A380JEZ0"/>
<evidence type="ECO:0000256" key="1">
    <source>
        <dbReference type="SAM" id="Phobius"/>
    </source>
</evidence>
<evidence type="ECO:0000313" key="3">
    <source>
        <dbReference type="EMBL" id="SUN35967.1"/>
    </source>
</evidence>
<feature type="domain" description="VanZ-like" evidence="2">
    <location>
        <begin position="29"/>
        <end position="166"/>
    </location>
</feature>
<evidence type="ECO:0000313" key="4">
    <source>
        <dbReference type="Proteomes" id="UP000254082"/>
    </source>
</evidence>
<organism evidence="3 4">
    <name type="scientific">Streptococcus downei MFe28</name>
    <dbReference type="NCBI Taxonomy" id="764290"/>
    <lineage>
        <taxon>Bacteria</taxon>
        <taxon>Bacillati</taxon>
        <taxon>Bacillota</taxon>
        <taxon>Bacilli</taxon>
        <taxon>Lactobacillales</taxon>
        <taxon>Streptococcaceae</taxon>
        <taxon>Streptococcus</taxon>
    </lineage>
</organism>
<keyword evidence="1" id="KW-0472">Membrane</keyword>
<reference evidence="3 4" key="1">
    <citation type="submission" date="2018-06" db="EMBL/GenBank/DDBJ databases">
        <authorList>
            <consortium name="Pathogen Informatics"/>
            <person name="Doyle S."/>
        </authorList>
    </citation>
    <scope>NUCLEOTIDE SEQUENCE [LARGE SCALE GENOMIC DNA]</scope>
    <source>
        <strain evidence="4">NCTC 11391</strain>
    </source>
</reference>
<feature type="transmembrane region" description="Helical" evidence="1">
    <location>
        <begin position="82"/>
        <end position="106"/>
    </location>
</feature>
<dbReference type="Proteomes" id="UP000254082">
    <property type="component" value="Unassembled WGS sequence"/>
</dbReference>
<keyword evidence="1" id="KW-0812">Transmembrane</keyword>
<sequence length="176" mass="19841">MAKLVEKCFAAEAELTATGRRLVYFLIAGYSLCLLYLCFSPQPIGLKDVDTPNIHYWGQVPYLLVPFNSFVSIGKLDTFKKLFWVIGQNFSNLLLLTPLVLGILALKPTWRRWPLVLAMSFGMSLGIETTQVILDWLFNANRVFEVDDLIFNSLGGLLALGLVPVVKFLVRKIKKT</sequence>
<dbReference type="OrthoDB" id="4822551at2"/>
<dbReference type="RefSeq" id="WP_003000358.1">
    <property type="nucleotide sequence ID" value="NZ_UHFA01000002.1"/>
</dbReference>
<name>A0A380JEZ0_STRDO</name>
<evidence type="ECO:0000259" key="2">
    <source>
        <dbReference type="Pfam" id="PF04892"/>
    </source>
</evidence>
<dbReference type="InterPro" id="IPR006976">
    <property type="entry name" value="VanZ-like"/>
</dbReference>
<dbReference type="PANTHER" id="PTHR36834:SF2">
    <property type="entry name" value="MEMBRANE PROTEIN"/>
    <property type="match status" value="1"/>
</dbReference>
<keyword evidence="1" id="KW-1133">Transmembrane helix</keyword>
<dbReference type="Pfam" id="PF04892">
    <property type="entry name" value="VanZ"/>
    <property type="match status" value="1"/>
</dbReference>
<dbReference type="EMBL" id="UHFA01000002">
    <property type="protein sequence ID" value="SUN35967.1"/>
    <property type="molecule type" value="Genomic_DNA"/>
</dbReference>
<protein>
    <submittedName>
        <fullName evidence="3">VanZF-related protein</fullName>
    </submittedName>
</protein>
<gene>
    <name evidence="3" type="ORF">NCTC11391_01006</name>
</gene>
<feature type="transmembrane region" description="Helical" evidence="1">
    <location>
        <begin position="150"/>
        <end position="170"/>
    </location>
</feature>
<accession>A0A380JEZ0</accession>
<feature type="transmembrane region" description="Helical" evidence="1">
    <location>
        <begin position="113"/>
        <end position="138"/>
    </location>
</feature>
<feature type="transmembrane region" description="Helical" evidence="1">
    <location>
        <begin position="22"/>
        <end position="39"/>
    </location>
</feature>
<keyword evidence="4" id="KW-1185">Reference proteome</keyword>
<dbReference type="PANTHER" id="PTHR36834">
    <property type="entry name" value="MEMBRANE PROTEIN-RELATED"/>
    <property type="match status" value="1"/>
</dbReference>